<proteinExistence type="predicted"/>
<evidence type="ECO:0000313" key="2">
    <source>
        <dbReference type="Proteomes" id="UP001549031"/>
    </source>
</evidence>
<accession>A0ABV2H0T7</accession>
<dbReference type="Proteomes" id="UP001549031">
    <property type="component" value="Unassembled WGS sequence"/>
</dbReference>
<sequence length="43" mass="4950">MLMQQMTFLLTQLGTEVHPSVFHITVIFLASSGVARHHERQRT</sequence>
<gene>
    <name evidence="1" type="ORF">ABID21_000240</name>
</gene>
<name>A0ABV2H0T7_9HYPH</name>
<protein>
    <submittedName>
        <fullName evidence="1">Uncharacterized protein</fullName>
    </submittedName>
</protein>
<keyword evidence="2" id="KW-1185">Reference proteome</keyword>
<dbReference type="EMBL" id="JBEPLJ010000001">
    <property type="protein sequence ID" value="MET3584148.1"/>
    <property type="molecule type" value="Genomic_DNA"/>
</dbReference>
<reference evidence="1 2" key="1">
    <citation type="submission" date="2024-06" db="EMBL/GenBank/DDBJ databases">
        <title>Genomic Encyclopedia of Type Strains, Phase IV (KMG-IV): sequencing the most valuable type-strain genomes for metagenomic binning, comparative biology and taxonomic classification.</title>
        <authorList>
            <person name="Goeker M."/>
        </authorList>
    </citation>
    <scope>NUCLEOTIDE SEQUENCE [LARGE SCALE GENOMIC DNA]</scope>
    <source>
        <strain evidence="1 2">DSM 105042</strain>
    </source>
</reference>
<organism evidence="1 2">
    <name type="scientific">Pseudorhizobium tarimense</name>
    <dbReference type="NCBI Taxonomy" id="1079109"/>
    <lineage>
        <taxon>Bacteria</taxon>
        <taxon>Pseudomonadati</taxon>
        <taxon>Pseudomonadota</taxon>
        <taxon>Alphaproteobacteria</taxon>
        <taxon>Hyphomicrobiales</taxon>
        <taxon>Rhizobiaceae</taxon>
        <taxon>Rhizobium/Agrobacterium group</taxon>
        <taxon>Pseudorhizobium</taxon>
    </lineage>
</organism>
<comment type="caution">
    <text evidence="1">The sequence shown here is derived from an EMBL/GenBank/DDBJ whole genome shotgun (WGS) entry which is preliminary data.</text>
</comment>
<evidence type="ECO:0000313" key="1">
    <source>
        <dbReference type="EMBL" id="MET3584148.1"/>
    </source>
</evidence>